<organism evidence="7 8">
    <name type="scientific">Hypsibius exemplaris</name>
    <name type="common">Freshwater tardigrade</name>
    <dbReference type="NCBI Taxonomy" id="2072580"/>
    <lineage>
        <taxon>Eukaryota</taxon>
        <taxon>Metazoa</taxon>
        <taxon>Ecdysozoa</taxon>
        <taxon>Tardigrada</taxon>
        <taxon>Eutardigrada</taxon>
        <taxon>Parachela</taxon>
        <taxon>Hypsibioidea</taxon>
        <taxon>Hypsibiidae</taxon>
        <taxon>Hypsibius</taxon>
    </lineage>
</organism>
<dbReference type="EMBL" id="MTYJ01000024">
    <property type="protein sequence ID" value="OQV21234.1"/>
    <property type="molecule type" value="Genomic_DNA"/>
</dbReference>
<dbReference type="PANTHER" id="PTHR34260:SF1">
    <property type="entry name" value="UBIQUINOL-CYTOCHROME-C REDUCTASE COMPLEX ASSEMBLY FACTOR 2"/>
    <property type="match status" value="1"/>
</dbReference>
<evidence type="ECO:0000313" key="8">
    <source>
        <dbReference type="Proteomes" id="UP000192578"/>
    </source>
</evidence>
<dbReference type="Pfam" id="PF20180">
    <property type="entry name" value="UQCC2_CBP6"/>
    <property type="match status" value="1"/>
</dbReference>
<keyword evidence="3" id="KW-0496">Mitochondrion</keyword>
<evidence type="ECO:0000256" key="1">
    <source>
        <dbReference type="ARBA" id="ARBA00004436"/>
    </source>
</evidence>
<comment type="caution">
    <text evidence="7">The sequence shown here is derived from an EMBL/GenBank/DDBJ whole genome shotgun (WGS) entry which is preliminary data.</text>
</comment>
<dbReference type="AlphaFoldDB" id="A0A1W0X197"/>
<name>A0A1W0X197_HYPEX</name>
<evidence type="ECO:0000256" key="4">
    <source>
        <dbReference type="ARBA" id="ARBA00023271"/>
    </source>
</evidence>
<evidence type="ECO:0000256" key="5">
    <source>
        <dbReference type="ARBA" id="ARBA00031206"/>
    </source>
</evidence>
<evidence type="ECO:0000313" key="7">
    <source>
        <dbReference type="EMBL" id="OQV21234.1"/>
    </source>
</evidence>
<protein>
    <recommendedName>
        <fullName evidence="6">Mitochondrial nucleoid factor 1</fullName>
    </recommendedName>
    <alternativeName>
        <fullName evidence="5">Mitochondrial protein M19</fullName>
    </alternativeName>
</protein>
<dbReference type="InterPro" id="IPR037698">
    <property type="entry name" value="UQCC2"/>
</dbReference>
<dbReference type="GO" id="GO:0034551">
    <property type="term" value="P:mitochondrial respiratory chain complex III assembly"/>
    <property type="evidence" value="ECO:0007669"/>
    <property type="project" value="TreeGrafter"/>
</dbReference>
<accession>A0A1W0X197</accession>
<dbReference type="PANTHER" id="PTHR34260">
    <property type="entry name" value="UBIQUINOL-CYTOCHROME-C REDUCTASE COMPLEX ASSEMBLY FACTOR 2"/>
    <property type="match status" value="1"/>
</dbReference>
<gene>
    <name evidence="7" type="ORF">BV898_04721</name>
</gene>
<keyword evidence="2" id="KW-0809">Transit peptide</keyword>
<keyword evidence="4" id="KW-1135">Mitochondrion nucleoid</keyword>
<dbReference type="OrthoDB" id="6266314at2759"/>
<comment type="subcellular location">
    <subcellularLocation>
        <location evidence="1">Mitochondrion matrix</location>
        <location evidence="1">Mitochondrion nucleoid</location>
    </subcellularLocation>
</comment>
<evidence type="ECO:0000256" key="6">
    <source>
        <dbReference type="ARBA" id="ARBA00032983"/>
    </source>
</evidence>
<proteinExistence type="predicted"/>
<reference evidence="8" key="1">
    <citation type="submission" date="2017-01" db="EMBL/GenBank/DDBJ databases">
        <title>Comparative genomics of anhydrobiosis in the tardigrade Hypsibius dujardini.</title>
        <authorList>
            <person name="Yoshida Y."/>
            <person name="Koutsovoulos G."/>
            <person name="Laetsch D."/>
            <person name="Stevens L."/>
            <person name="Kumar S."/>
            <person name="Horikawa D."/>
            <person name="Ishino K."/>
            <person name="Komine S."/>
            <person name="Tomita M."/>
            <person name="Blaxter M."/>
            <person name="Arakawa K."/>
        </authorList>
    </citation>
    <scope>NUCLEOTIDE SEQUENCE [LARGE SCALE GENOMIC DNA]</scope>
    <source>
        <strain evidence="8">Z151</strain>
    </source>
</reference>
<dbReference type="Proteomes" id="UP000192578">
    <property type="component" value="Unassembled WGS sequence"/>
</dbReference>
<keyword evidence="8" id="KW-1185">Reference proteome</keyword>
<evidence type="ECO:0000256" key="3">
    <source>
        <dbReference type="ARBA" id="ARBA00023128"/>
    </source>
</evidence>
<dbReference type="GO" id="GO:0042645">
    <property type="term" value="C:mitochondrial nucleoid"/>
    <property type="evidence" value="ECO:0007669"/>
    <property type="project" value="UniProtKB-SubCell"/>
</dbReference>
<sequence>MATRYKKFLQLCEMWPVDAGKPGRDLGAYIRQQVGESFKLGEASAVPDPVKCDAYYASLRRLATNYHGSKFHRARVTGATGLPAEKVSAIMTTNIIEMANEKGPGIFKRAVNFVLRRDQ</sequence>
<evidence type="ECO:0000256" key="2">
    <source>
        <dbReference type="ARBA" id="ARBA00022946"/>
    </source>
</evidence>